<organism evidence="2 3">
    <name type="scientific">Diploptera punctata</name>
    <name type="common">Pacific beetle cockroach</name>
    <dbReference type="NCBI Taxonomy" id="6984"/>
    <lineage>
        <taxon>Eukaryota</taxon>
        <taxon>Metazoa</taxon>
        <taxon>Ecdysozoa</taxon>
        <taxon>Arthropoda</taxon>
        <taxon>Hexapoda</taxon>
        <taxon>Insecta</taxon>
        <taxon>Pterygota</taxon>
        <taxon>Neoptera</taxon>
        <taxon>Polyneoptera</taxon>
        <taxon>Dictyoptera</taxon>
        <taxon>Blattodea</taxon>
        <taxon>Blaberoidea</taxon>
        <taxon>Blaberidae</taxon>
        <taxon>Diplopterinae</taxon>
        <taxon>Diploptera</taxon>
    </lineage>
</organism>
<reference evidence="2" key="2">
    <citation type="submission" date="2023-05" db="EMBL/GenBank/DDBJ databases">
        <authorList>
            <person name="Fouks B."/>
        </authorList>
    </citation>
    <scope>NUCLEOTIDE SEQUENCE</scope>
    <source>
        <strain evidence="2">Stay&amp;Tobe</strain>
        <tissue evidence="2">Testes</tissue>
    </source>
</reference>
<gene>
    <name evidence="2" type="ORF">L9F63_008340</name>
</gene>
<reference evidence="2" key="1">
    <citation type="journal article" date="2023" name="IScience">
        <title>Live-bearing cockroach genome reveals convergent evolutionary mechanisms linked to viviparity in insects and beyond.</title>
        <authorList>
            <person name="Fouks B."/>
            <person name="Harrison M.C."/>
            <person name="Mikhailova A.A."/>
            <person name="Marchal E."/>
            <person name="English S."/>
            <person name="Carruthers M."/>
            <person name="Jennings E.C."/>
            <person name="Chiamaka E.L."/>
            <person name="Frigard R.A."/>
            <person name="Pippel M."/>
            <person name="Attardo G.M."/>
            <person name="Benoit J.B."/>
            <person name="Bornberg-Bauer E."/>
            <person name="Tobe S.S."/>
        </authorList>
    </citation>
    <scope>NUCLEOTIDE SEQUENCE</scope>
    <source>
        <strain evidence="2">Stay&amp;Tobe</strain>
    </source>
</reference>
<comment type="caution">
    <text evidence="2">The sequence shown here is derived from an EMBL/GenBank/DDBJ whole genome shotgun (WGS) entry which is preliminary data.</text>
</comment>
<feature type="transmembrane region" description="Helical" evidence="1">
    <location>
        <begin position="42"/>
        <end position="59"/>
    </location>
</feature>
<sequence length="60" mass="7098">NNVDPLFDPWLSEEKSPSFVNHRTAVSLHLTKNTVYDDRRSVFGRVFWIWIDVVVVLLLR</sequence>
<keyword evidence="1" id="KW-0812">Transmembrane</keyword>
<feature type="non-terminal residue" evidence="2">
    <location>
        <position position="60"/>
    </location>
</feature>
<proteinExistence type="predicted"/>
<keyword evidence="3" id="KW-1185">Reference proteome</keyword>
<dbReference type="AlphaFoldDB" id="A0AAD8E2V9"/>
<keyword evidence="1" id="KW-0472">Membrane</keyword>
<dbReference type="EMBL" id="JASPKZ010010284">
    <property type="protein sequence ID" value="KAJ9574497.1"/>
    <property type="molecule type" value="Genomic_DNA"/>
</dbReference>
<name>A0AAD8E2V9_DIPPU</name>
<dbReference type="Proteomes" id="UP001233999">
    <property type="component" value="Unassembled WGS sequence"/>
</dbReference>
<accession>A0AAD8E2V9</accession>
<evidence type="ECO:0000256" key="1">
    <source>
        <dbReference type="SAM" id="Phobius"/>
    </source>
</evidence>
<protein>
    <submittedName>
        <fullName evidence="2">Uncharacterized protein</fullName>
    </submittedName>
</protein>
<evidence type="ECO:0000313" key="3">
    <source>
        <dbReference type="Proteomes" id="UP001233999"/>
    </source>
</evidence>
<keyword evidence="1" id="KW-1133">Transmembrane helix</keyword>
<evidence type="ECO:0000313" key="2">
    <source>
        <dbReference type="EMBL" id="KAJ9574497.1"/>
    </source>
</evidence>
<feature type="non-terminal residue" evidence="2">
    <location>
        <position position="1"/>
    </location>
</feature>